<dbReference type="AlphaFoldDB" id="A0A7Z0EJ88"/>
<evidence type="ECO:0000256" key="1">
    <source>
        <dbReference type="SAM" id="MobiDB-lite"/>
    </source>
</evidence>
<proteinExistence type="predicted"/>
<sequence length="168" mass="18090">MDESSSLAEQAATTLVRSMASDDAPVWQVVLERFAALFGRAGHVAAAELERSRDEVVARPDLAVEAAGEWKPKLRRLVAADPGAAARLRALLRDLDDDRPRRDATNRIDGGVAGIAIQAGTIHGGVNRYDGDHVDFSGGTFHDRVVGKEEHHHERTRADGPGDAGERP</sequence>
<feature type="region of interest" description="Disordered" evidence="1">
    <location>
        <begin position="144"/>
        <end position="168"/>
    </location>
</feature>
<protein>
    <submittedName>
        <fullName evidence="2">Uncharacterized protein</fullName>
    </submittedName>
</protein>
<evidence type="ECO:0000313" key="3">
    <source>
        <dbReference type="Proteomes" id="UP000572051"/>
    </source>
</evidence>
<accession>A0A7Z0EJ88</accession>
<reference evidence="2 3" key="1">
    <citation type="submission" date="2020-07" db="EMBL/GenBank/DDBJ databases">
        <title>Sequencing the genomes of 1000 actinobacteria strains.</title>
        <authorList>
            <person name="Klenk H.-P."/>
        </authorList>
    </citation>
    <scope>NUCLEOTIDE SEQUENCE [LARGE SCALE GENOMIC DNA]</scope>
    <source>
        <strain evidence="2 3">DSM 44442</strain>
    </source>
</reference>
<dbReference type="RefSeq" id="WP_179820492.1">
    <property type="nucleotide sequence ID" value="NZ_JACCFS010000001.1"/>
</dbReference>
<organism evidence="2 3">
    <name type="scientific">Nocardiopsis aegyptia</name>
    <dbReference type="NCBI Taxonomy" id="220378"/>
    <lineage>
        <taxon>Bacteria</taxon>
        <taxon>Bacillati</taxon>
        <taxon>Actinomycetota</taxon>
        <taxon>Actinomycetes</taxon>
        <taxon>Streptosporangiales</taxon>
        <taxon>Nocardiopsidaceae</taxon>
        <taxon>Nocardiopsis</taxon>
    </lineage>
</organism>
<name>A0A7Z0EJ88_9ACTN</name>
<comment type="caution">
    <text evidence="2">The sequence shown here is derived from an EMBL/GenBank/DDBJ whole genome shotgun (WGS) entry which is preliminary data.</text>
</comment>
<keyword evidence="3" id="KW-1185">Reference proteome</keyword>
<dbReference type="Proteomes" id="UP000572051">
    <property type="component" value="Unassembled WGS sequence"/>
</dbReference>
<dbReference type="EMBL" id="JACCFS010000001">
    <property type="protein sequence ID" value="NYJ32601.1"/>
    <property type="molecule type" value="Genomic_DNA"/>
</dbReference>
<evidence type="ECO:0000313" key="2">
    <source>
        <dbReference type="EMBL" id="NYJ32601.1"/>
    </source>
</evidence>
<gene>
    <name evidence="2" type="ORF">HNR10_000482</name>
</gene>